<feature type="compositionally biased region" description="Polar residues" evidence="5">
    <location>
        <begin position="1"/>
        <end position="10"/>
    </location>
</feature>
<evidence type="ECO:0000256" key="3">
    <source>
        <dbReference type="ARBA" id="ARBA00023140"/>
    </source>
</evidence>
<dbReference type="AlphaFoldDB" id="Q6MFI3"/>
<evidence type="ECO:0000256" key="2">
    <source>
        <dbReference type="ARBA" id="ARBA00023136"/>
    </source>
</evidence>
<accession>Q6MFI3</accession>
<feature type="compositionally biased region" description="Basic and acidic residues" evidence="5">
    <location>
        <begin position="403"/>
        <end position="437"/>
    </location>
</feature>
<protein>
    <recommendedName>
        <fullName evidence="7">PEX11 domain-containing protein</fullName>
    </recommendedName>
</protein>
<proteinExistence type="predicted"/>
<evidence type="ECO:0000256" key="5">
    <source>
        <dbReference type="SAM" id="MobiDB-lite"/>
    </source>
</evidence>
<keyword evidence="2" id="KW-0472">Membrane</keyword>
<organism evidence="6">
    <name type="scientific">Neurospora crassa</name>
    <dbReference type="NCBI Taxonomy" id="5141"/>
    <lineage>
        <taxon>Eukaryota</taxon>
        <taxon>Fungi</taxon>
        <taxon>Dikarya</taxon>
        <taxon>Ascomycota</taxon>
        <taxon>Pezizomycotina</taxon>
        <taxon>Sordariomycetes</taxon>
        <taxon>Sordariomycetidae</taxon>
        <taxon>Sordariales</taxon>
        <taxon>Sordariaceae</taxon>
        <taxon>Neurospora</taxon>
    </lineage>
</organism>
<feature type="region of interest" description="Disordered" evidence="5">
    <location>
        <begin position="1"/>
        <end position="22"/>
    </location>
</feature>
<feature type="compositionally biased region" description="Gly residues" evidence="5">
    <location>
        <begin position="382"/>
        <end position="393"/>
    </location>
</feature>
<keyword evidence="1" id="KW-0962">Peroxisome biogenesis</keyword>
<dbReference type="InterPro" id="IPR008733">
    <property type="entry name" value="PEX11"/>
</dbReference>
<reference evidence="6" key="1">
    <citation type="submission" date="2003-12" db="EMBL/GenBank/DDBJ databases">
        <authorList>
            <person name="Schulte U."/>
            <person name="Aign V."/>
            <person name="Hoheisel J."/>
            <person name="Brandt P."/>
            <person name="Fartmann B."/>
            <person name="Holland R."/>
            <person name="Nyakatura G."/>
            <person name="Mewes H.W."/>
            <person name="Mannhaupt G."/>
        </authorList>
    </citation>
    <scope>NUCLEOTIDE SEQUENCE</scope>
</reference>
<name>Q6MFI3_NEUCS</name>
<sequence length="504" mass="54345">MPPSGFSHQRSQSTSSLPPSSASIVGSSFGIHARHASTSLARGPGTHVIRPTSIPSFRGFYYYYSLSLRTGSTQDVGGLLAGPLLGGRQQADKDAKEKEKKKKRGAQGQGKGGGGGGQGGGGGPGGGKGTGFEVCEGMSQNMDTTMNERGAAAAAAGGKRVVVMVERIKVKKRSNFETLIKFGTDASGLERTFRLFQALAQCIAHIPSIRSIFMLILSSLRLFIASFFLSSISNLVSPSKELSSPSAKAEAQIITTALGVRSKLAQGRRFFRLFRFLDSFHSASTLYYQYQAQTDIDKSGEVGMYCMWLDIMSKSFNGMYLLFETLGFCAALGVPGLDPWGPEVNRFLHVEGQRFWLFALVCGVIGGVVRLVYERDLAGGGGSSNGGGGGGGAAAATATTSDRTSETEKENEIGSREDDEHGNQLKEEERQRAALEKRAEEEQRMVIWTDRRMRIKRRITADLLDLAQPGAVVGWFPDWPGMIGLMMVGSTWLTGVEVWEKCAR</sequence>
<feature type="region of interest" description="Disordered" evidence="5">
    <location>
        <begin position="84"/>
        <end position="133"/>
    </location>
</feature>
<evidence type="ECO:0000256" key="1">
    <source>
        <dbReference type="ARBA" id="ARBA00022593"/>
    </source>
</evidence>
<dbReference type="VEuPathDB" id="FungiDB:NCU04045"/>
<dbReference type="GO" id="GO:0005778">
    <property type="term" value="C:peroxisomal membrane"/>
    <property type="evidence" value="ECO:0007669"/>
    <property type="project" value="UniProtKB-SubCell"/>
</dbReference>
<keyword evidence="3" id="KW-0576">Peroxisome</keyword>
<feature type="compositionally biased region" description="Gly residues" evidence="5">
    <location>
        <begin position="107"/>
        <end position="130"/>
    </location>
</feature>
<evidence type="ECO:0008006" key="7">
    <source>
        <dbReference type="Google" id="ProtNLM"/>
    </source>
</evidence>
<gene>
    <name evidence="6" type="ORF">B10H18.220</name>
</gene>
<comment type="subcellular location">
    <subcellularLocation>
        <location evidence="4">Peroxisome membrane</location>
    </subcellularLocation>
</comment>
<dbReference type="Pfam" id="PF05648">
    <property type="entry name" value="PEX11"/>
    <property type="match status" value="1"/>
</dbReference>
<reference evidence="6" key="2">
    <citation type="submission" date="2003-12" db="EMBL/GenBank/DDBJ databases">
        <authorList>
            <person name="German Neurospora genome project"/>
        </authorList>
    </citation>
    <scope>NUCLEOTIDE SEQUENCE</scope>
</reference>
<dbReference type="GO" id="GO:0016559">
    <property type="term" value="P:peroxisome fission"/>
    <property type="evidence" value="ECO:0007669"/>
    <property type="project" value="InterPro"/>
</dbReference>
<evidence type="ECO:0000256" key="4">
    <source>
        <dbReference type="ARBA" id="ARBA00046271"/>
    </source>
</evidence>
<evidence type="ECO:0000313" key="6">
    <source>
        <dbReference type="EMBL" id="CAE85606.1"/>
    </source>
</evidence>
<dbReference type="PANTHER" id="PTHR12652:SF23">
    <property type="entry name" value="MICROBODY (PEROXISOME) PROLIFERATION PROTEIN PEROXIN 11B (EUROFUNG)"/>
    <property type="match status" value="1"/>
</dbReference>
<feature type="region of interest" description="Disordered" evidence="5">
    <location>
        <begin position="382"/>
        <end position="437"/>
    </location>
</feature>
<dbReference type="OMA" id="QCIAHIP"/>
<feature type="compositionally biased region" description="Low complexity" evidence="5">
    <location>
        <begin position="11"/>
        <end position="22"/>
    </location>
</feature>
<dbReference type="EMBL" id="BX897678">
    <property type="protein sequence ID" value="CAE85606.1"/>
    <property type="molecule type" value="Genomic_DNA"/>
</dbReference>
<dbReference type="PANTHER" id="PTHR12652">
    <property type="entry name" value="PEROXISOMAL BIOGENESIS FACTOR 11"/>
    <property type="match status" value="1"/>
</dbReference>